<organism evidence="2 3">
    <name type="scientific">Paramuricea clavata</name>
    <name type="common">Red gorgonian</name>
    <name type="synonym">Violescent sea-whip</name>
    <dbReference type="NCBI Taxonomy" id="317549"/>
    <lineage>
        <taxon>Eukaryota</taxon>
        <taxon>Metazoa</taxon>
        <taxon>Cnidaria</taxon>
        <taxon>Anthozoa</taxon>
        <taxon>Octocorallia</taxon>
        <taxon>Malacalcyonacea</taxon>
        <taxon>Plexauridae</taxon>
        <taxon>Paramuricea</taxon>
    </lineage>
</organism>
<feature type="compositionally biased region" description="Basic residues" evidence="1">
    <location>
        <begin position="345"/>
        <end position="358"/>
    </location>
</feature>
<gene>
    <name evidence="2" type="ORF">PACLA_8A075715</name>
</gene>
<accession>A0A7D9HMM5</accession>
<reference evidence="2" key="1">
    <citation type="submission" date="2020-04" db="EMBL/GenBank/DDBJ databases">
        <authorList>
            <person name="Alioto T."/>
            <person name="Alioto T."/>
            <person name="Gomez Garrido J."/>
        </authorList>
    </citation>
    <scope>NUCLEOTIDE SEQUENCE</scope>
    <source>
        <strain evidence="2">A484AB</strain>
    </source>
</reference>
<dbReference type="EMBL" id="CACRXK020000726">
    <property type="protein sequence ID" value="CAB3984344.1"/>
    <property type="molecule type" value="Genomic_DNA"/>
</dbReference>
<feature type="region of interest" description="Disordered" evidence="1">
    <location>
        <begin position="453"/>
        <end position="477"/>
    </location>
</feature>
<dbReference type="OrthoDB" id="6021192at2759"/>
<dbReference type="InterPro" id="IPR013761">
    <property type="entry name" value="SAM/pointed_sf"/>
</dbReference>
<dbReference type="SMART" id="SM00454">
    <property type="entry name" value="SAM"/>
    <property type="match status" value="1"/>
</dbReference>
<feature type="compositionally biased region" description="Basic and acidic residues" evidence="1">
    <location>
        <begin position="87"/>
        <end position="97"/>
    </location>
</feature>
<feature type="region of interest" description="Disordered" evidence="1">
    <location>
        <begin position="180"/>
        <end position="213"/>
    </location>
</feature>
<sequence>MMNESNTRKQDGGESFDLTDWLTNDVKLSQYRDSFHENGFESPLECCTIDEAALDALGVVKIGHRRRLLVSCQKLADKWGLSSQDLSKPKNPSEAKEQQTISTNVQSQDNVELPPVLPPKKGKKPKPAPPARNMAEQEVNIDSAIEGENSNVSAEFSHGNLNLEVSNSTNPDSNILQTEKIKPAENTNHGGDTIQESTNSETILSPGLPPGNEISEYEAIWEASEGEPLPLSPVQPAPNNQMEHVDNNANLDINTAGKFNINNDEQNKQINEEVKQPDSSTNIPGPPPIPPRADLEDPVEIEPHKCVNIASTDIANAVPETIQPSSALHESKPSDLTPKENTATPKKKIAPAKPPRRNKYQPLSMHIPHSEAAEFVPQPRRSVGSIDQTVKAHDDVIYENELFTNQIAEQVEKKSETAAEKKSIFDCVPTVEIPEFSENIYGNAENFQKAPLLPTLSAPEPSGSEKNRKPIPVPRARTLSGKTKVEAVYDTISGKKYTIILLQL</sequence>
<protein>
    <submittedName>
        <fullName evidence="2">Arf-GAP with Rho-GAP domain, ANK repeat and PH domain-containing 1-like</fullName>
    </submittedName>
</protein>
<dbReference type="PROSITE" id="PS50105">
    <property type="entry name" value="SAM_DOMAIN"/>
    <property type="match status" value="1"/>
</dbReference>
<name>A0A7D9HMM5_PARCT</name>
<feature type="compositionally biased region" description="Polar residues" evidence="1">
    <location>
        <begin position="185"/>
        <end position="203"/>
    </location>
</feature>
<dbReference type="AlphaFoldDB" id="A0A7D9HMM5"/>
<proteinExistence type="predicted"/>
<dbReference type="Gene3D" id="1.10.150.50">
    <property type="entry name" value="Transcription Factor, Ets-1"/>
    <property type="match status" value="1"/>
</dbReference>
<dbReference type="SUPFAM" id="SSF47769">
    <property type="entry name" value="SAM/Pointed domain"/>
    <property type="match status" value="1"/>
</dbReference>
<dbReference type="Pfam" id="PF00536">
    <property type="entry name" value="SAM_1"/>
    <property type="match status" value="1"/>
</dbReference>
<feature type="compositionally biased region" description="Polar residues" evidence="1">
    <location>
        <begin position="98"/>
        <end position="110"/>
    </location>
</feature>
<evidence type="ECO:0000313" key="2">
    <source>
        <dbReference type="EMBL" id="CAB3984344.1"/>
    </source>
</evidence>
<evidence type="ECO:0000256" key="1">
    <source>
        <dbReference type="SAM" id="MobiDB-lite"/>
    </source>
</evidence>
<feature type="region of interest" description="Disordered" evidence="1">
    <location>
        <begin position="273"/>
        <end position="296"/>
    </location>
</feature>
<feature type="region of interest" description="Disordered" evidence="1">
    <location>
        <begin position="82"/>
        <end position="132"/>
    </location>
</feature>
<evidence type="ECO:0000313" key="3">
    <source>
        <dbReference type="Proteomes" id="UP001152795"/>
    </source>
</evidence>
<feature type="region of interest" description="Disordered" evidence="1">
    <location>
        <begin position="325"/>
        <end position="358"/>
    </location>
</feature>
<keyword evidence="3" id="KW-1185">Reference proteome</keyword>
<dbReference type="InterPro" id="IPR001660">
    <property type="entry name" value="SAM"/>
</dbReference>
<dbReference type="Proteomes" id="UP001152795">
    <property type="component" value="Unassembled WGS sequence"/>
</dbReference>
<comment type="caution">
    <text evidence="2">The sequence shown here is derived from an EMBL/GenBank/DDBJ whole genome shotgun (WGS) entry which is preliminary data.</text>
</comment>